<organism evidence="2 3">
    <name type="scientific">Naganishia liquefaciens</name>
    <dbReference type="NCBI Taxonomy" id="104408"/>
    <lineage>
        <taxon>Eukaryota</taxon>
        <taxon>Fungi</taxon>
        <taxon>Dikarya</taxon>
        <taxon>Basidiomycota</taxon>
        <taxon>Agaricomycotina</taxon>
        <taxon>Tremellomycetes</taxon>
        <taxon>Filobasidiales</taxon>
        <taxon>Filobasidiaceae</taxon>
        <taxon>Naganishia</taxon>
    </lineage>
</organism>
<dbReference type="Proteomes" id="UP000620104">
    <property type="component" value="Unassembled WGS sequence"/>
</dbReference>
<proteinExistence type="predicted"/>
<accession>A0A8H3TQN5</accession>
<gene>
    <name evidence="2" type="ORF">NliqN6_2038</name>
</gene>
<comment type="caution">
    <text evidence="2">The sequence shown here is derived from an EMBL/GenBank/DDBJ whole genome shotgun (WGS) entry which is preliminary data.</text>
</comment>
<feature type="compositionally biased region" description="Basic and acidic residues" evidence="1">
    <location>
        <begin position="45"/>
        <end position="73"/>
    </location>
</feature>
<sequence>MATIQTPSWEKASPIQQSRNHCTRPFLLVPQDDSQLQRLYSSDPSSDRPERPRLKVQRLRERARKSDRAQPEG</sequence>
<reference evidence="2" key="1">
    <citation type="submission" date="2020-07" db="EMBL/GenBank/DDBJ databases">
        <title>Draft Genome Sequence of a Deep-Sea Yeast, Naganishia (Cryptococcus) liquefaciens strain N6.</title>
        <authorList>
            <person name="Han Y.W."/>
            <person name="Kajitani R."/>
            <person name="Morimoto H."/>
            <person name="Parhat M."/>
            <person name="Tsubouchi H."/>
            <person name="Bakenova O."/>
            <person name="Ogata M."/>
            <person name="Argunhan B."/>
            <person name="Aoki R."/>
            <person name="Kajiwara S."/>
            <person name="Itoh T."/>
            <person name="Iwasaki H."/>
        </authorList>
    </citation>
    <scope>NUCLEOTIDE SEQUENCE</scope>
    <source>
        <strain evidence="2">N6</strain>
    </source>
</reference>
<evidence type="ECO:0000313" key="3">
    <source>
        <dbReference type="Proteomes" id="UP000620104"/>
    </source>
</evidence>
<name>A0A8H3TQN5_9TREE</name>
<evidence type="ECO:0000313" key="2">
    <source>
        <dbReference type="EMBL" id="GHJ85636.1"/>
    </source>
</evidence>
<protein>
    <submittedName>
        <fullName evidence="2">Uncharacterized protein</fullName>
    </submittedName>
</protein>
<feature type="region of interest" description="Disordered" evidence="1">
    <location>
        <begin position="1"/>
        <end position="20"/>
    </location>
</feature>
<feature type="region of interest" description="Disordered" evidence="1">
    <location>
        <begin position="29"/>
        <end position="73"/>
    </location>
</feature>
<dbReference type="EMBL" id="BLZA01000013">
    <property type="protein sequence ID" value="GHJ85636.1"/>
    <property type="molecule type" value="Genomic_DNA"/>
</dbReference>
<keyword evidence="3" id="KW-1185">Reference proteome</keyword>
<evidence type="ECO:0000256" key="1">
    <source>
        <dbReference type="SAM" id="MobiDB-lite"/>
    </source>
</evidence>
<dbReference type="AlphaFoldDB" id="A0A8H3TQN5"/>